<accession>E2BQU3</accession>
<dbReference type="OMA" id="SCADIGS"/>
<evidence type="ECO:0000256" key="1">
    <source>
        <dbReference type="SAM" id="Coils"/>
    </source>
</evidence>
<feature type="signal peptide" evidence="2">
    <location>
        <begin position="1"/>
        <end position="22"/>
    </location>
</feature>
<reference evidence="3 4" key="1">
    <citation type="journal article" date="2010" name="Science">
        <title>Genomic comparison of the ants Camponotus floridanus and Harpegnathos saltator.</title>
        <authorList>
            <person name="Bonasio R."/>
            <person name="Zhang G."/>
            <person name="Ye C."/>
            <person name="Mutti N.S."/>
            <person name="Fang X."/>
            <person name="Qin N."/>
            <person name="Donahue G."/>
            <person name="Yang P."/>
            <person name="Li Q."/>
            <person name="Li C."/>
            <person name="Zhang P."/>
            <person name="Huang Z."/>
            <person name="Berger S.L."/>
            <person name="Reinberg D."/>
            <person name="Wang J."/>
            <person name="Liebig J."/>
        </authorList>
    </citation>
    <scope>NUCLEOTIDE SEQUENCE [LARGE SCALE GENOMIC DNA]</scope>
    <source>
        <strain evidence="3 4">R22 G/1</strain>
    </source>
</reference>
<dbReference type="Proteomes" id="UP000008237">
    <property type="component" value="Unassembled WGS sequence"/>
</dbReference>
<proteinExistence type="predicted"/>
<gene>
    <name evidence="3" type="ORF">EAI_02269</name>
</gene>
<feature type="coiled-coil region" evidence="1">
    <location>
        <begin position="41"/>
        <end position="78"/>
    </location>
</feature>
<dbReference type="EMBL" id="GL449800">
    <property type="protein sequence ID" value="EFN81940.1"/>
    <property type="molecule type" value="Genomic_DNA"/>
</dbReference>
<dbReference type="AlphaFoldDB" id="E2BQU3"/>
<dbReference type="STRING" id="610380.E2BQU3"/>
<dbReference type="OrthoDB" id="159395at2759"/>
<evidence type="ECO:0000313" key="3">
    <source>
        <dbReference type="EMBL" id="EFN81940.1"/>
    </source>
</evidence>
<keyword evidence="4" id="KW-1185">Reference proteome</keyword>
<name>E2BQU3_HARSA</name>
<organism evidence="4">
    <name type="scientific">Harpegnathos saltator</name>
    <name type="common">Jerdon's jumping ant</name>
    <dbReference type="NCBI Taxonomy" id="610380"/>
    <lineage>
        <taxon>Eukaryota</taxon>
        <taxon>Metazoa</taxon>
        <taxon>Ecdysozoa</taxon>
        <taxon>Arthropoda</taxon>
        <taxon>Hexapoda</taxon>
        <taxon>Insecta</taxon>
        <taxon>Pterygota</taxon>
        <taxon>Neoptera</taxon>
        <taxon>Endopterygota</taxon>
        <taxon>Hymenoptera</taxon>
        <taxon>Apocrita</taxon>
        <taxon>Aculeata</taxon>
        <taxon>Formicoidea</taxon>
        <taxon>Formicidae</taxon>
        <taxon>Ponerinae</taxon>
        <taxon>Ponerini</taxon>
        <taxon>Harpegnathos</taxon>
    </lineage>
</organism>
<dbReference type="InParanoid" id="E2BQU3"/>
<sequence length="195" mass="21725">MKVPWLLTTIIAMSILIAGIRSDEDLRNTIKLLQEQVSALLDHRQEDYNALEESLKRAMEKNTELIVLRNEVKQLRKEVNVLRGGSGNEAKNERLRVRWLGSAVMELQSEVAEVLKARNASEELAERSRMRSELALLKGDVAEVGRSIRDLGGRITQIEAALSTIRLDIGATKERASLLTRSCADIGSQVSCCLS</sequence>
<keyword evidence="1" id="KW-0175">Coiled coil</keyword>
<feature type="chain" id="PRO_5005672893" evidence="2">
    <location>
        <begin position="23"/>
        <end position="195"/>
    </location>
</feature>
<evidence type="ECO:0000313" key="4">
    <source>
        <dbReference type="Proteomes" id="UP000008237"/>
    </source>
</evidence>
<evidence type="ECO:0000256" key="2">
    <source>
        <dbReference type="SAM" id="SignalP"/>
    </source>
</evidence>
<keyword evidence="2" id="KW-0732">Signal</keyword>
<protein>
    <submittedName>
        <fullName evidence="3">Protein scabrous</fullName>
    </submittedName>
</protein>